<sequence length="414" mass="44517">MRKIDVGRTVAIRTRVLLALFTTILAATTAACTQAVAGHPEPGMTPVALDRLDVGLFPTEPTDFTMKIDSAADVYSLESRRILGYLVSPYEADPDLRYLWETNLLWGSHLLGSDFDGGTGPLPEEFKPVSDKNFLIAGAATARWNNSARNEKRTAIAVMSFPNPDSARAAAAEYSRATDTEVPGREMLNLPGYADTYAALMPSRDNGQLVAASGSFVVYVSITAPAEQSGQMTGRMTKILDLQLDALRGLTATPPDDILDLPTDPDGILSTTLPSEYLGNAAFTGLVGAYSPTAYLNIELDAAAVHDYSPYGVDLVARNEATVYRTAGAKEAFALQTALTRAGRYDDVIAGPPGITDARCLHREVSNTTHDSFYCVVVYDRFVASIDYHGIGKLPAPELYQATAAQYSILANSR</sequence>
<dbReference type="PROSITE" id="PS51257">
    <property type="entry name" value="PROKAR_LIPOPROTEIN"/>
    <property type="match status" value="1"/>
</dbReference>
<dbReference type="Pfam" id="PF24092">
    <property type="entry name" value="DUF7373_C"/>
    <property type="match status" value="1"/>
</dbReference>
<accession>A0A846YGP6</accession>
<dbReference type="Pfam" id="PF24088">
    <property type="entry name" value="DUF7373"/>
    <property type="match status" value="1"/>
</dbReference>
<dbReference type="EMBL" id="JAAXOT010000005">
    <property type="protein sequence ID" value="NKY56854.1"/>
    <property type="molecule type" value="Genomic_DNA"/>
</dbReference>
<evidence type="ECO:0000313" key="5">
    <source>
        <dbReference type="Proteomes" id="UP000570678"/>
    </source>
</evidence>
<feature type="domain" description="DUF7373" evidence="2">
    <location>
        <begin position="69"/>
        <end position="262"/>
    </location>
</feature>
<name>A0A846YGP6_9NOCA</name>
<feature type="signal peptide" evidence="1">
    <location>
        <begin position="1"/>
        <end position="26"/>
    </location>
</feature>
<proteinExistence type="predicted"/>
<protein>
    <submittedName>
        <fullName evidence="4">Uncharacterized protein</fullName>
    </submittedName>
</protein>
<comment type="caution">
    <text evidence="4">The sequence shown here is derived from an EMBL/GenBank/DDBJ whole genome shotgun (WGS) entry which is preliminary data.</text>
</comment>
<dbReference type="AlphaFoldDB" id="A0A846YGP6"/>
<evidence type="ECO:0000313" key="4">
    <source>
        <dbReference type="EMBL" id="NKY56854.1"/>
    </source>
</evidence>
<gene>
    <name evidence="4" type="ORF">HGA15_11960</name>
</gene>
<evidence type="ECO:0000259" key="3">
    <source>
        <dbReference type="Pfam" id="PF24092"/>
    </source>
</evidence>
<dbReference type="Proteomes" id="UP000570678">
    <property type="component" value="Unassembled WGS sequence"/>
</dbReference>
<feature type="chain" id="PRO_5032646262" evidence="1">
    <location>
        <begin position="27"/>
        <end position="414"/>
    </location>
</feature>
<reference evidence="4 5" key="1">
    <citation type="submission" date="2020-04" db="EMBL/GenBank/DDBJ databases">
        <title>MicrobeNet Type strains.</title>
        <authorList>
            <person name="Nicholson A.C."/>
        </authorList>
    </citation>
    <scope>NUCLEOTIDE SEQUENCE [LARGE SCALE GENOMIC DNA]</scope>
    <source>
        <strain evidence="4 5">JCM 3332</strain>
    </source>
</reference>
<organism evidence="4 5">
    <name type="scientific">Nocardia flavorosea</name>
    <dbReference type="NCBI Taxonomy" id="53429"/>
    <lineage>
        <taxon>Bacteria</taxon>
        <taxon>Bacillati</taxon>
        <taxon>Actinomycetota</taxon>
        <taxon>Actinomycetes</taxon>
        <taxon>Mycobacteriales</taxon>
        <taxon>Nocardiaceae</taxon>
        <taxon>Nocardia</taxon>
    </lineage>
</organism>
<dbReference type="InterPro" id="IPR056463">
    <property type="entry name" value="DUF7373_C"/>
</dbReference>
<dbReference type="RefSeq" id="WP_157116705.1">
    <property type="nucleotide sequence ID" value="NZ_JAAXOT010000005.1"/>
</dbReference>
<dbReference type="InterPro" id="IPR055797">
    <property type="entry name" value="DUF7373"/>
</dbReference>
<evidence type="ECO:0000256" key="1">
    <source>
        <dbReference type="SAM" id="SignalP"/>
    </source>
</evidence>
<keyword evidence="5" id="KW-1185">Reference proteome</keyword>
<evidence type="ECO:0000259" key="2">
    <source>
        <dbReference type="Pfam" id="PF24088"/>
    </source>
</evidence>
<keyword evidence="1" id="KW-0732">Signal</keyword>
<feature type="domain" description="DUF7373" evidence="3">
    <location>
        <begin position="287"/>
        <end position="413"/>
    </location>
</feature>